<dbReference type="Pfam" id="PF01029">
    <property type="entry name" value="NusB"/>
    <property type="match status" value="1"/>
</dbReference>
<keyword evidence="8 14" id="KW-0808">Transferase</keyword>
<proteinExistence type="inferred from homology"/>
<dbReference type="PANTHER" id="PTHR22807:SF53">
    <property type="entry name" value="RIBOSOMAL RNA SMALL SUBUNIT METHYLTRANSFERASE B-RELATED"/>
    <property type="match status" value="1"/>
</dbReference>
<sequence length="442" mass="49506">MTGLDARRQAYDALRDIENKGSFANLRLKKTQLDDERDARLTTQLIYGTLQWQIYLDYCLQGYIRAKKVHPGVRTLLRMGAYQILKMDRVPDSAACNSCVELAKAVGLGRLSGFVNGVLRNLSRTKDSILLPDEKKQPTLRLSVEFGWPLWLVEYFIGALGLEEASGLLRHQMDYGEVCIKPNRLKVSPAQWDSWCADQAERLRPAPLAGDGYYWKGVPAQEPAFNEGWFTVQGEASQLAARLVEARPGQKILDLCAAPGGKSCAMAMEAQGKALITACDLHGHRVQLIEKNAHRLRVALETLQWDASQPRPAWNDGFDAVLVDAPCSGLGLLWEKPDLRHRVVAQDIAALAKLQRDILHCAARYVRPSGRLVYATCTMTHEENTEQVRDFLSSHTDYEQDDFSPLLPSGLKARVADGGLQLYPHVDGTAGFYMARFRRKER</sequence>
<evidence type="ECO:0000313" key="16">
    <source>
        <dbReference type="EMBL" id="MBC8528795.1"/>
    </source>
</evidence>
<dbReference type="Gene3D" id="3.30.70.1170">
    <property type="entry name" value="Sun protein, domain 3"/>
    <property type="match status" value="1"/>
</dbReference>
<feature type="binding site" evidence="14">
    <location>
        <position position="280"/>
    </location>
    <ligand>
        <name>S-adenosyl-L-methionine</name>
        <dbReference type="ChEBI" id="CHEBI:59789"/>
    </ligand>
</feature>
<evidence type="ECO:0000256" key="10">
    <source>
        <dbReference type="ARBA" id="ARBA00022884"/>
    </source>
</evidence>
<feature type="binding site" evidence="14">
    <location>
        <position position="306"/>
    </location>
    <ligand>
        <name>S-adenosyl-L-methionine</name>
        <dbReference type="ChEBI" id="CHEBI:59789"/>
    </ligand>
</feature>
<evidence type="ECO:0000256" key="2">
    <source>
        <dbReference type="ARBA" id="ARBA00004496"/>
    </source>
</evidence>
<dbReference type="InterPro" id="IPR023267">
    <property type="entry name" value="RCMT"/>
</dbReference>
<keyword evidence="6" id="KW-0698">rRNA processing</keyword>
<evidence type="ECO:0000256" key="4">
    <source>
        <dbReference type="ARBA" id="ARBA00012140"/>
    </source>
</evidence>
<keyword evidence="7 14" id="KW-0489">Methyltransferase</keyword>
<evidence type="ECO:0000256" key="8">
    <source>
        <dbReference type="ARBA" id="ARBA00022679"/>
    </source>
</evidence>
<dbReference type="Gene3D" id="1.10.940.10">
    <property type="entry name" value="NusB-like"/>
    <property type="match status" value="1"/>
</dbReference>
<dbReference type="SUPFAM" id="SSF48013">
    <property type="entry name" value="NusB-like"/>
    <property type="match status" value="1"/>
</dbReference>
<evidence type="ECO:0000256" key="12">
    <source>
        <dbReference type="ARBA" id="ARBA00031088"/>
    </source>
</evidence>
<dbReference type="PANTHER" id="PTHR22807">
    <property type="entry name" value="NOP2 YEAST -RELATED NOL1/NOP2/FMU SUN DOMAIN-CONTAINING"/>
    <property type="match status" value="1"/>
</dbReference>
<keyword evidence="9 14" id="KW-0949">S-adenosyl-L-methionine</keyword>
<keyword evidence="17" id="KW-1185">Reference proteome</keyword>
<dbReference type="CDD" id="cd02440">
    <property type="entry name" value="AdoMet_MTases"/>
    <property type="match status" value="1"/>
</dbReference>
<dbReference type="Proteomes" id="UP000654279">
    <property type="component" value="Unassembled WGS sequence"/>
</dbReference>
<dbReference type="Gene3D" id="3.40.50.150">
    <property type="entry name" value="Vaccinia Virus protein VP39"/>
    <property type="match status" value="1"/>
</dbReference>
<dbReference type="InterPro" id="IPR029063">
    <property type="entry name" value="SAM-dependent_MTases_sf"/>
</dbReference>
<evidence type="ECO:0000256" key="1">
    <source>
        <dbReference type="ARBA" id="ARBA00002724"/>
    </source>
</evidence>
<protein>
    <recommendedName>
        <fullName evidence="4">16S rRNA (cytosine(967)-C(5))-methyltransferase</fullName>
        <ecNumber evidence="4">2.1.1.176</ecNumber>
    </recommendedName>
    <alternativeName>
        <fullName evidence="11">16S rRNA m5C967 methyltransferase</fullName>
    </alternativeName>
    <alternativeName>
        <fullName evidence="12">rRNA (cytosine-C(5)-)-methyltransferase RsmB</fullName>
    </alternativeName>
</protein>
<evidence type="ECO:0000256" key="11">
    <source>
        <dbReference type="ARBA" id="ARBA00030399"/>
    </source>
</evidence>
<evidence type="ECO:0000256" key="9">
    <source>
        <dbReference type="ARBA" id="ARBA00022691"/>
    </source>
</evidence>
<keyword evidence="5" id="KW-0963">Cytoplasm</keyword>
<dbReference type="GO" id="GO:0008649">
    <property type="term" value="F:rRNA methyltransferase activity"/>
    <property type="evidence" value="ECO:0007669"/>
    <property type="project" value="InterPro"/>
</dbReference>
<dbReference type="InterPro" id="IPR006027">
    <property type="entry name" value="NusB_RsmB_TIM44"/>
</dbReference>
<dbReference type="InterPro" id="IPR049560">
    <property type="entry name" value="MeTrfase_RsmB-F_NOP2_cat"/>
</dbReference>
<evidence type="ECO:0000256" key="3">
    <source>
        <dbReference type="ARBA" id="ARBA00007494"/>
    </source>
</evidence>
<dbReference type="AlphaFoldDB" id="A0A926D1W3"/>
<gene>
    <name evidence="16" type="primary">rsmB</name>
    <name evidence="16" type="ORF">H8699_05050</name>
</gene>
<dbReference type="PROSITE" id="PS01153">
    <property type="entry name" value="NOL1_NOP2_SUN"/>
    <property type="match status" value="1"/>
</dbReference>
<evidence type="ECO:0000256" key="13">
    <source>
        <dbReference type="ARBA" id="ARBA00047283"/>
    </source>
</evidence>
<dbReference type="NCBIfam" id="NF011494">
    <property type="entry name" value="PRK14902.1"/>
    <property type="match status" value="1"/>
</dbReference>
<dbReference type="InterPro" id="IPR004573">
    <property type="entry name" value="rRNA_ssu_MeTfrase_B"/>
</dbReference>
<dbReference type="GO" id="GO:0005737">
    <property type="term" value="C:cytoplasm"/>
    <property type="evidence" value="ECO:0007669"/>
    <property type="project" value="UniProtKB-SubCell"/>
</dbReference>
<comment type="catalytic activity">
    <reaction evidence="13">
        <text>cytidine(967) in 16S rRNA + S-adenosyl-L-methionine = 5-methylcytidine(967) in 16S rRNA + S-adenosyl-L-homocysteine + H(+)</text>
        <dbReference type="Rhea" id="RHEA:42748"/>
        <dbReference type="Rhea" id="RHEA-COMP:10219"/>
        <dbReference type="Rhea" id="RHEA-COMP:10220"/>
        <dbReference type="ChEBI" id="CHEBI:15378"/>
        <dbReference type="ChEBI" id="CHEBI:57856"/>
        <dbReference type="ChEBI" id="CHEBI:59789"/>
        <dbReference type="ChEBI" id="CHEBI:74483"/>
        <dbReference type="ChEBI" id="CHEBI:82748"/>
        <dbReference type="EC" id="2.1.1.176"/>
    </reaction>
</comment>
<dbReference type="PROSITE" id="PS51686">
    <property type="entry name" value="SAM_MT_RSMB_NOP"/>
    <property type="match status" value="1"/>
</dbReference>
<dbReference type="GO" id="GO:0006355">
    <property type="term" value="P:regulation of DNA-templated transcription"/>
    <property type="evidence" value="ECO:0007669"/>
    <property type="project" value="InterPro"/>
</dbReference>
<dbReference type="InterPro" id="IPR018314">
    <property type="entry name" value="RsmB/NOL1/NOP2-like_CS"/>
</dbReference>
<dbReference type="EC" id="2.1.1.176" evidence="4"/>
<evidence type="ECO:0000256" key="6">
    <source>
        <dbReference type="ARBA" id="ARBA00022552"/>
    </source>
</evidence>
<dbReference type="InterPro" id="IPR001678">
    <property type="entry name" value="MeTrfase_RsmB-F_NOP2_dom"/>
</dbReference>
<accession>A0A926D1W3</accession>
<evidence type="ECO:0000256" key="14">
    <source>
        <dbReference type="PROSITE-ProRule" id="PRU01023"/>
    </source>
</evidence>
<evidence type="ECO:0000256" key="7">
    <source>
        <dbReference type="ARBA" id="ARBA00022603"/>
    </source>
</evidence>
<dbReference type="EMBL" id="JACRSO010000002">
    <property type="protein sequence ID" value="MBC8528795.1"/>
    <property type="molecule type" value="Genomic_DNA"/>
</dbReference>
<comment type="caution">
    <text evidence="16">The sequence shown here is derived from an EMBL/GenBank/DDBJ whole genome shotgun (WGS) entry which is preliminary data.</text>
</comment>
<dbReference type="PRINTS" id="PR02008">
    <property type="entry name" value="RCMTFAMILY"/>
</dbReference>
<evidence type="ECO:0000259" key="15">
    <source>
        <dbReference type="PROSITE" id="PS51686"/>
    </source>
</evidence>
<comment type="subcellular location">
    <subcellularLocation>
        <location evidence="2">Cytoplasm</location>
    </subcellularLocation>
</comment>
<dbReference type="SUPFAM" id="SSF53335">
    <property type="entry name" value="S-adenosyl-L-methionine-dependent methyltransferases"/>
    <property type="match status" value="1"/>
</dbReference>
<dbReference type="RefSeq" id="WP_249284760.1">
    <property type="nucleotide sequence ID" value="NZ_JACRSO010000002.1"/>
</dbReference>
<name>A0A926D1W3_9FIRM</name>
<feature type="active site" description="Nucleophile" evidence="14">
    <location>
        <position position="377"/>
    </location>
</feature>
<evidence type="ECO:0000313" key="17">
    <source>
        <dbReference type="Proteomes" id="UP000654279"/>
    </source>
</evidence>
<dbReference type="GO" id="GO:0003723">
    <property type="term" value="F:RNA binding"/>
    <property type="evidence" value="ECO:0007669"/>
    <property type="project" value="UniProtKB-UniRule"/>
</dbReference>
<dbReference type="Pfam" id="PF01189">
    <property type="entry name" value="Methyltr_RsmB-F"/>
    <property type="match status" value="1"/>
</dbReference>
<feature type="binding site" evidence="14">
    <location>
        <position position="324"/>
    </location>
    <ligand>
        <name>S-adenosyl-L-methionine</name>
        <dbReference type="ChEBI" id="CHEBI:59789"/>
    </ligand>
</feature>
<organism evidence="16 17">
    <name type="scientific">Luoshenia tenuis</name>
    <dbReference type="NCBI Taxonomy" id="2763654"/>
    <lineage>
        <taxon>Bacteria</taxon>
        <taxon>Bacillati</taxon>
        <taxon>Bacillota</taxon>
        <taxon>Clostridia</taxon>
        <taxon>Christensenellales</taxon>
        <taxon>Christensenellaceae</taxon>
        <taxon>Luoshenia</taxon>
    </lineage>
</organism>
<dbReference type="NCBIfam" id="TIGR00563">
    <property type="entry name" value="rsmB"/>
    <property type="match status" value="1"/>
</dbReference>
<comment type="similarity">
    <text evidence="3 14">Belongs to the class I-like SAM-binding methyltransferase superfamily. RsmB/NOP family.</text>
</comment>
<reference evidence="16" key="1">
    <citation type="submission" date="2020-08" db="EMBL/GenBank/DDBJ databases">
        <title>Genome public.</title>
        <authorList>
            <person name="Liu C."/>
            <person name="Sun Q."/>
        </authorList>
    </citation>
    <scope>NUCLEOTIDE SEQUENCE</scope>
    <source>
        <strain evidence="16">NSJ-44</strain>
    </source>
</reference>
<keyword evidence="10 14" id="KW-0694">RNA-binding</keyword>
<evidence type="ECO:0000256" key="5">
    <source>
        <dbReference type="ARBA" id="ARBA00022490"/>
    </source>
</evidence>
<feature type="domain" description="SAM-dependent MTase RsmB/NOP-type" evidence="15">
    <location>
        <begin position="168"/>
        <end position="440"/>
    </location>
</feature>
<feature type="binding site" evidence="14">
    <location>
        <begin position="256"/>
        <end position="262"/>
    </location>
    <ligand>
        <name>S-adenosyl-L-methionine</name>
        <dbReference type="ChEBI" id="CHEBI:59789"/>
    </ligand>
</feature>
<dbReference type="InterPro" id="IPR035926">
    <property type="entry name" value="NusB-like_sf"/>
</dbReference>
<comment type="function">
    <text evidence="1">Specifically methylates the cytosine at position 967 (m5C967) of 16S rRNA.</text>
</comment>